<dbReference type="InterPro" id="IPR023296">
    <property type="entry name" value="Glyco_hydro_beta-prop_sf"/>
</dbReference>
<dbReference type="PANTHER" id="PTHR37036">
    <property type="match status" value="1"/>
</dbReference>
<name>A0A3B0S1X4_9ZZZZ</name>
<evidence type="ECO:0008006" key="2">
    <source>
        <dbReference type="Google" id="ProtNLM"/>
    </source>
</evidence>
<protein>
    <recommendedName>
        <fullName evidence="2">DUF1861 family protein</fullName>
    </recommendedName>
</protein>
<dbReference type="SUPFAM" id="SSF75005">
    <property type="entry name" value="Arabinanase/levansucrase/invertase"/>
    <property type="match status" value="1"/>
</dbReference>
<reference evidence="1" key="1">
    <citation type="submission" date="2018-06" db="EMBL/GenBank/DDBJ databases">
        <authorList>
            <person name="Zhirakovskaya E."/>
        </authorList>
    </citation>
    <scope>NUCLEOTIDE SEQUENCE</scope>
</reference>
<sequence>MRNNSIKRVSELYSQFQKQRPQGRRNTAKLIFRGVGQQDVYNITAPFTSAGKTIIAGRVEPRDQENSNVVFFEVIDNVWWPIPGAPTFELQDPFFSYVRNELIFGGVEIREIDGLLSWKTVFFRGADIFNLVEFFRGPEGMKDIRLCDLENGKIAIFTRPQGDVGGRGKIGYAEINDLMDLSCEVISSATLLDDMFHPMDWGGVNEAHLLANGEIGVLAHAACYENDHLPEERHYYASSFIFNPVRKQFRNYQIIASRDQFEDGPAKRKELSNVIFSSGLVRTGGRAILYAGVSDAEAHRIEIDDPFS</sequence>
<dbReference type="Pfam" id="PF08950">
    <property type="entry name" value="DUF1861"/>
    <property type="match status" value="1"/>
</dbReference>
<proteinExistence type="predicted"/>
<accession>A0A3B0S1X4</accession>
<gene>
    <name evidence="1" type="ORF">MNBD_ALPHA01-275</name>
</gene>
<dbReference type="PANTHER" id="PTHR37036:SF2">
    <property type="entry name" value="DUF1861 FAMILY PROTEIN"/>
    <property type="match status" value="1"/>
</dbReference>
<organism evidence="1">
    <name type="scientific">hydrothermal vent metagenome</name>
    <dbReference type="NCBI Taxonomy" id="652676"/>
    <lineage>
        <taxon>unclassified sequences</taxon>
        <taxon>metagenomes</taxon>
        <taxon>ecological metagenomes</taxon>
    </lineage>
</organism>
<dbReference type="Gene3D" id="2.115.10.20">
    <property type="entry name" value="Glycosyl hydrolase domain, family 43"/>
    <property type="match status" value="1"/>
</dbReference>
<dbReference type="InterPro" id="IPR015045">
    <property type="entry name" value="MPT-1-like_LmxM"/>
</dbReference>
<dbReference type="EMBL" id="UOEJ01000092">
    <property type="protein sequence ID" value="VAV97742.1"/>
    <property type="molecule type" value="Genomic_DNA"/>
</dbReference>
<evidence type="ECO:0000313" key="1">
    <source>
        <dbReference type="EMBL" id="VAV97742.1"/>
    </source>
</evidence>
<dbReference type="AlphaFoldDB" id="A0A3B0S1X4"/>